<evidence type="ECO:0008006" key="5">
    <source>
        <dbReference type="Google" id="ProtNLM"/>
    </source>
</evidence>
<protein>
    <recommendedName>
        <fullName evidence="5">DUF485 domain-containing protein</fullName>
    </recommendedName>
</protein>
<organism evidence="3 4">
    <name type="scientific">Agromyces albus</name>
    <dbReference type="NCBI Taxonomy" id="205332"/>
    <lineage>
        <taxon>Bacteria</taxon>
        <taxon>Bacillati</taxon>
        <taxon>Actinomycetota</taxon>
        <taxon>Actinomycetes</taxon>
        <taxon>Micrococcales</taxon>
        <taxon>Microbacteriaceae</taxon>
        <taxon>Agromyces</taxon>
    </lineage>
</organism>
<keyword evidence="4" id="KW-1185">Reference proteome</keyword>
<feature type="transmembrane region" description="Helical" evidence="2">
    <location>
        <begin position="94"/>
        <end position="113"/>
    </location>
</feature>
<evidence type="ECO:0000313" key="3">
    <source>
        <dbReference type="EMBL" id="RXZ67434.1"/>
    </source>
</evidence>
<keyword evidence="2" id="KW-1133">Transmembrane helix</keyword>
<dbReference type="OrthoDB" id="5186135at2"/>
<evidence type="ECO:0000256" key="2">
    <source>
        <dbReference type="SAM" id="Phobius"/>
    </source>
</evidence>
<feature type="transmembrane region" description="Helical" evidence="2">
    <location>
        <begin position="57"/>
        <end position="82"/>
    </location>
</feature>
<dbReference type="EMBL" id="SDPN01000049">
    <property type="protein sequence ID" value="RXZ67434.1"/>
    <property type="molecule type" value="Genomic_DNA"/>
</dbReference>
<dbReference type="Proteomes" id="UP000293865">
    <property type="component" value="Unassembled WGS sequence"/>
</dbReference>
<name>A0A4Q2KPW4_9MICO</name>
<proteinExistence type="predicted"/>
<dbReference type="AlphaFoldDB" id="A0A4Q2KPW4"/>
<feature type="region of interest" description="Disordered" evidence="1">
    <location>
        <begin position="1"/>
        <end position="32"/>
    </location>
</feature>
<gene>
    <name evidence="3" type="ORF">ESP51_17860</name>
</gene>
<evidence type="ECO:0000313" key="4">
    <source>
        <dbReference type="Proteomes" id="UP000293865"/>
    </source>
</evidence>
<feature type="compositionally biased region" description="Low complexity" evidence="1">
    <location>
        <begin position="1"/>
        <end position="27"/>
    </location>
</feature>
<accession>A0A4Q2KPW4</accession>
<evidence type="ECO:0000256" key="1">
    <source>
        <dbReference type="SAM" id="MobiDB-lite"/>
    </source>
</evidence>
<comment type="caution">
    <text evidence="3">The sequence shown here is derived from an EMBL/GenBank/DDBJ whole genome shotgun (WGS) entry which is preliminary data.</text>
</comment>
<keyword evidence="2" id="KW-0472">Membrane</keyword>
<reference evidence="3 4" key="1">
    <citation type="submission" date="2019-01" db="EMBL/GenBank/DDBJ databases">
        <title>Agromyces.</title>
        <authorList>
            <person name="Li J."/>
        </authorList>
    </citation>
    <scope>NUCLEOTIDE SEQUENCE [LARGE SCALE GENOMIC DNA]</scope>
    <source>
        <strain evidence="3 4">DSM 15934</strain>
    </source>
</reference>
<keyword evidence="2" id="KW-0812">Transmembrane</keyword>
<sequence length="130" mass="13432">MTDAAPARVRVTAPRPGTGTAAASARPVPGRGLAAPAPTSDVAGVYVRSLIRSQLRLAIVMAVGFAAATALFVLAIALVPALDSTFVFGVPLSWLLLGVGVYPLAITVGGLYLRAATRNEARYRSLTEQE</sequence>